<comment type="subunit">
    <text evidence="3 11">The type I restriction/modification system is composed of three polypeptides R, M and S.</text>
</comment>
<dbReference type="CDD" id="cd22332">
    <property type="entry name" value="HsdR_N"/>
    <property type="match status" value="1"/>
</dbReference>
<keyword evidence="5 11" id="KW-0547">Nucleotide-binding</keyword>
<dbReference type="InterPro" id="IPR004473">
    <property type="entry name" value="Restrct_endonuc_typeI_HsdR"/>
</dbReference>
<evidence type="ECO:0000256" key="1">
    <source>
        <dbReference type="ARBA" id="ARBA00000851"/>
    </source>
</evidence>
<evidence type="ECO:0000313" key="14">
    <source>
        <dbReference type="Proteomes" id="UP000238774"/>
    </source>
</evidence>
<name>A0ABX5C2C7_9FIRM</name>
<gene>
    <name evidence="13" type="ORF">VRHSUH09_02270</name>
</gene>
<dbReference type="Pfam" id="PF04313">
    <property type="entry name" value="HSDR_N"/>
    <property type="match status" value="1"/>
</dbReference>
<dbReference type="RefSeq" id="WP_105081253.1">
    <property type="nucleotide sequence ID" value="NZ_PPCX01000004.1"/>
</dbReference>
<dbReference type="Pfam" id="PF22679">
    <property type="entry name" value="T1R_D3-like"/>
    <property type="match status" value="1"/>
</dbReference>
<dbReference type="PANTHER" id="PTHR30195">
    <property type="entry name" value="TYPE I SITE-SPECIFIC DEOXYRIBONUCLEASE PROTEIN SUBUNIT M AND R"/>
    <property type="match status" value="1"/>
</dbReference>
<reference evidence="13 14" key="1">
    <citation type="submission" date="2018-01" db="EMBL/GenBank/DDBJ databases">
        <title>Draft genome sequences of clinical isolates and type strains of oral Veillonella including Veillonella infantum sp., nov.</title>
        <authorList>
            <person name="Mashima I."/>
            <person name="Liao Y.-C."/>
            <person name="Sabharwal A."/>
            <person name="Haase E.M."/>
            <person name="Nakazawa F."/>
            <person name="Scannapieco F.A."/>
        </authorList>
    </citation>
    <scope>NUCLEOTIDE SEQUENCE [LARGE SCALE GENOMIC DNA]</scope>
    <source>
        <strain evidence="13 14">JCM 15642</strain>
    </source>
</reference>
<keyword evidence="14" id="KW-1185">Reference proteome</keyword>
<keyword evidence="10 11" id="KW-0238">DNA-binding</keyword>
<dbReference type="InterPro" id="IPR014001">
    <property type="entry name" value="Helicase_ATP-bd"/>
</dbReference>
<evidence type="ECO:0000256" key="9">
    <source>
        <dbReference type="ARBA" id="ARBA00022840"/>
    </source>
</evidence>
<evidence type="ECO:0000256" key="5">
    <source>
        <dbReference type="ARBA" id="ARBA00022741"/>
    </source>
</evidence>
<dbReference type="Pfam" id="PF18766">
    <property type="entry name" value="SWI2_SNF2"/>
    <property type="match status" value="1"/>
</dbReference>
<evidence type="ECO:0000256" key="10">
    <source>
        <dbReference type="ARBA" id="ARBA00023125"/>
    </source>
</evidence>
<evidence type="ECO:0000256" key="4">
    <source>
        <dbReference type="ARBA" id="ARBA00022722"/>
    </source>
</evidence>
<dbReference type="Gene3D" id="3.90.1570.50">
    <property type="match status" value="1"/>
</dbReference>
<evidence type="ECO:0000256" key="7">
    <source>
        <dbReference type="ARBA" id="ARBA00022759"/>
    </source>
</evidence>
<protein>
    <recommendedName>
        <fullName evidence="11">Type I restriction enzyme endonuclease subunit</fullName>
        <shortName evidence="11">R protein</shortName>
        <ecNumber evidence="11">3.1.21.3</ecNumber>
    </recommendedName>
    <alternativeName>
        <fullName evidence="11">Type-1 restriction enzyme R protein</fullName>
    </alternativeName>
</protein>
<dbReference type="GO" id="GO:0004519">
    <property type="term" value="F:endonuclease activity"/>
    <property type="evidence" value="ECO:0007669"/>
    <property type="project" value="UniProtKB-KW"/>
</dbReference>
<dbReference type="InterPro" id="IPR040980">
    <property type="entry name" value="SWI2_SNF2"/>
</dbReference>
<dbReference type="PANTHER" id="PTHR30195:SF15">
    <property type="entry name" value="TYPE I RESTRICTION ENZYME HINDI ENDONUCLEASE SUBUNIT"/>
    <property type="match status" value="1"/>
</dbReference>
<dbReference type="InterPro" id="IPR007409">
    <property type="entry name" value="Restrct_endonuc_type1_HsdR_N"/>
</dbReference>
<evidence type="ECO:0000256" key="6">
    <source>
        <dbReference type="ARBA" id="ARBA00022747"/>
    </source>
</evidence>
<comment type="similarity">
    <text evidence="2 11">Belongs to the HsdR family.</text>
</comment>
<keyword evidence="9 11" id="KW-0067">ATP-binding</keyword>
<proteinExistence type="inferred from homology"/>
<feature type="domain" description="Helicase ATP-binding" evidence="12">
    <location>
        <begin position="263"/>
        <end position="470"/>
    </location>
</feature>
<keyword evidence="7 13" id="KW-0255">Endonuclease</keyword>
<keyword evidence="6 11" id="KW-0680">Restriction system</keyword>
<evidence type="ECO:0000256" key="11">
    <source>
        <dbReference type="RuleBase" id="RU364115"/>
    </source>
</evidence>
<evidence type="ECO:0000256" key="3">
    <source>
        <dbReference type="ARBA" id="ARBA00011296"/>
    </source>
</evidence>
<comment type="catalytic activity">
    <reaction evidence="1 11">
        <text>Endonucleolytic cleavage of DNA to give random double-stranded fragments with terminal 5'-phosphates, ATP is simultaneously hydrolyzed.</text>
        <dbReference type="EC" id="3.1.21.3"/>
    </reaction>
</comment>
<dbReference type="SMART" id="SM00487">
    <property type="entry name" value="DEXDc"/>
    <property type="match status" value="1"/>
</dbReference>
<dbReference type="Proteomes" id="UP000238774">
    <property type="component" value="Unassembled WGS sequence"/>
</dbReference>
<comment type="caution">
    <text evidence="13">The sequence shown here is derived from an EMBL/GenBank/DDBJ whole genome shotgun (WGS) entry which is preliminary data.</text>
</comment>
<evidence type="ECO:0000313" key="13">
    <source>
        <dbReference type="EMBL" id="PQL14354.1"/>
    </source>
</evidence>
<evidence type="ECO:0000259" key="12">
    <source>
        <dbReference type="SMART" id="SM00487"/>
    </source>
</evidence>
<accession>A0ABX5C2C7</accession>
<evidence type="ECO:0000256" key="8">
    <source>
        <dbReference type="ARBA" id="ARBA00022801"/>
    </source>
</evidence>
<keyword evidence="4" id="KW-0540">Nuclease</keyword>
<keyword evidence="8 11" id="KW-0378">Hydrolase</keyword>
<dbReference type="CDD" id="cd18800">
    <property type="entry name" value="SF2_C_EcoR124I-like"/>
    <property type="match status" value="1"/>
</dbReference>
<evidence type="ECO:0000256" key="2">
    <source>
        <dbReference type="ARBA" id="ARBA00008598"/>
    </source>
</evidence>
<comment type="function">
    <text evidence="11">Subunit R is required for both nuclease and ATPase activities, but not for modification.</text>
</comment>
<dbReference type="Gene3D" id="3.40.50.300">
    <property type="entry name" value="P-loop containing nucleotide triphosphate hydrolases"/>
    <property type="match status" value="2"/>
</dbReference>
<dbReference type="EMBL" id="PPCX01000004">
    <property type="protein sequence ID" value="PQL14354.1"/>
    <property type="molecule type" value="Genomic_DNA"/>
</dbReference>
<dbReference type="InterPro" id="IPR027417">
    <property type="entry name" value="P-loop_NTPase"/>
</dbReference>
<dbReference type="EC" id="3.1.21.3" evidence="11"/>
<sequence length="1054" mass="121565">MSHDYSEEKLVQDSACDVLQNKLGWKVAYAYNTEQLGVDGTFGRTSYKEVLLTREIRKVLKRLNPWINEQQIIEAITKLTRRISTASLLQINEEKYNYLRDGIPVTVKRSDGRTEIKKAAIIDFNNARNNEFLTVKELIVYGDLYNRRADIVGFVNGIPLLFVESKRPDIDVRNAYEGNYKDYLDTIPQLFYYNAFVMLSNGLEAKVGTVGSKYEFFHEWKRLDEDEKGSVAFETMLLGICNKENFLDLLENFILFDHSDGRTAKILARNHQYLGVNKAVEAYADRKLRAGKLGVFWHTQGSGKSYSMAFFAQKIRRKMACSPTFVVLTDREELNTQISDTFENCGILGKDSKAKQCIATSGEDLINKLKGNPSFIFTLIHKFNKSDVEPIYPDHDIIIMSDEAHRSQYGLYADNMMKLLPTAARIGFTGTPLLSYDNITERTFGGYISVYDFKRAVEDGATVPLYYENRGAKLDDLQNPEITDEILDAIEAADLDSAQQEKLEKEFEKSIHILTAEPRLRSIAKDFVRHYSDVWTSGKAMFVCLNKVTCVRMYDYVQEYWKEEIKHLKKQIKASTQQEAQELIRKLKWMEETDMAVVISQEQNEIQTFKAWGLDIETHRRKMVKRDLDKEFKDSDNPLRIVFVCAMWLTGFDVKCLSCLYLDKPLKAHTLMQTIARANRVNEGKSNGLIIDYIGIVDALKKALAEYTANVGNHDGVDPTIDKEKLVSRILELINMVISFFKQKDIYIEDFSDAKINAFDRLSNLNKAANAVCDTVADKQTFTACASELHKLMKYIERDDISVDTRRVYETIAAIHRMLKPKRRDVDTTDLMVTINAIISDHIGMKESLGQTEDAVGSAYITRIDISAINFNILRKEFTRVKHKNLLFNDLGDFIERSLDRLVAANPNRRDYYERYRQIIEEYNSGKDRTNIEKTFEALIQLVKELTEEESRYIREGFTTDDELAIFDLLTRGNPNKADIKKVKATATEMYTKITEAISKMDHWTDKDETTAEIQNLIRDILWRELPESYDEQQIEVCRGDVFEYVYTRFGYMA</sequence>
<organism evidence="13 14">
    <name type="scientific">Veillonella rogosae JCM 15642</name>
    <dbReference type="NCBI Taxonomy" id="1298595"/>
    <lineage>
        <taxon>Bacteria</taxon>
        <taxon>Bacillati</taxon>
        <taxon>Bacillota</taxon>
        <taxon>Negativicutes</taxon>
        <taxon>Veillonellales</taxon>
        <taxon>Veillonellaceae</taxon>
        <taxon>Veillonella</taxon>
    </lineage>
</organism>
<dbReference type="InterPro" id="IPR055180">
    <property type="entry name" value="HsdR_RecA-like_helicase_dom_2"/>
</dbReference>
<dbReference type="InterPro" id="IPR051268">
    <property type="entry name" value="Type-I_R_enzyme_R_subunit"/>
</dbReference>
<dbReference type="NCBIfam" id="TIGR00348">
    <property type="entry name" value="hsdR"/>
    <property type="match status" value="1"/>
</dbReference>
<dbReference type="SUPFAM" id="SSF52540">
    <property type="entry name" value="P-loop containing nucleoside triphosphate hydrolases"/>
    <property type="match status" value="1"/>
</dbReference>